<evidence type="ECO:0000256" key="6">
    <source>
        <dbReference type="PROSITE-ProRule" id="PRU00169"/>
    </source>
</evidence>
<dbReference type="InterPro" id="IPR001789">
    <property type="entry name" value="Sig_transdc_resp-reg_receiver"/>
</dbReference>
<dbReference type="EMBL" id="CP159837">
    <property type="protein sequence ID" value="XCM37087.1"/>
    <property type="molecule type" value="Genomic_DNA"/>
</dbReference>
<keyword evidence="3" id="KW-0805">Transcription regulation</keyword>
<dbReference type="CDD" id="cd17574">
    <property type="entry name" value="REC_OmpR"/>
    <property type="match status" value="1"/>
</dbReference>
<dbReference type="AlphaFoldDB" id="A0AAU8JD16"/>
<dbReference type="PANTHER" id="PTHR48111">
    <property type="entry name" value="REGULATOR OF RPOS"/>
    <property type="match status" value="1"/>
</dbReference>
<evidence type="ECO:0000256" key="3">
    <source>
        <dbReference type="ARBA" id="ARBA00023015"/>
    </source>
</evidence>
<keyword evidence="2" id="KW-0902">Two-component regulatory system</keyword>
<dbReference type="Gene3D" id="3.40.50.2300">
    <property type="match status" value="1"/>
</dbReference>
<dbReference type="CDD" id="cd00383">
    <property type="entry name" value="trans_reg_C"/>
    <property type="match status" value="1"/>
</dbReference>
<keyword evidence="1" id="KW-0597">Phosphoprotein</keyword>
<dbReference type="SMART" id="SM00862">
    <property type="entry name" value="Trans_reg_C"/>
    <property type="match status" value="1"/>
</dbReference>
<keyword evidence="5" id="KW-0804">Transcription</keyword>
<feature type="domain" description="Response regulatory" evidence="8">
    <location>
        <begin position="11"/>
        <end position="125"/>
    </location>
</feature>
<comment type="caution">
    <text evidence="6">Lacks conserved residue(s) required for the propagation of feature annotation.</text>
</comment>
<sequence length="232" mass="26884">MNPVALQINPSVLVVESDPVLAGQICEDLQTARYQPFIAPDAKTGWHQVNLHQPHLIVIARMLGSESGLELCSQLRREGNYVPVLMLLVRDTLPDRIACLEAGADDYFLKPYRREDFLKLIHLYLKPETHGNDRLHFGDFILDLSKRTVLRNNQEMIALTMKEFELLKYLMEHPREVLSRDQILENVWGYDFMGESNVIEVYIRYLRLKLESNGNKRLIHTVRGLGYVLREA</sequence>
<dbReference type="RefSeq" id="WP_054467932.1">
    <property type="nucleotide sequence ID" value="NZ_CP159837.1"/>
</dbReference>
<dbReference type="NCBIfam" id="NF045914">
    <property type="entry name" value="RespRegNblR"/>
    <property type="match status" value="1"/>
</dbReference>
<dbReference type="SUPFAM" id="SSF52172">
    <property type="entry name" value="CheY-like"/>
    <property type="match status" value="1"/>
</dbReference>
<evidence type="ECO:0000256" key="2">
    <source>
        <dbReference type="ARBA" id="ARBA00023012"/>
    </source>
</evidence>
<dbReference type="Gene3D" id="1.10.10.10">
    <property type="entry name" value="Winged helix-like DNA-binding domain superfamily/Winged helix DNA-binding domain"/>
    <property type="match status" value="1"/>
</dbReference>
<evidence type="ECO:0000256" key="5">
    <source>
        <dbReference type="ARBA" id="ARBA00023163"/>
    </source>
</evidence>
<protein>
    <submittedName>
        <fullName evidence="10">Response regulator transcription factor</fullName>
    </submittedName>
</protein>
<dbReference type="SMART" id="SM00448">
    <property type="entry name" value="REC"/>
    <property type="match status" value="1"/>
</dbReference>
<dbReference type="InterPro" id="IPR016032">
    <property type="entry name" value="Sig_transdc_resp-reg_C-effctor"/>
</dbReference>
<accession>A0AAU8JD16</accession>
<dbReference type="PROSITE" id="PS50110">
    <property type="entry name" value="RESPONSE_REGULATORY"/>
    <property type="match status" value="1"/>
</dbReference>
<dbReference type="Pfam" id="PF00486">
    <property type="entry name" value="Trans_reg_C"/>
    <property type="match status" value="1"/>
</dbReference>
<dbReference type="GO" id="GO:0006355">
    <property type="term" value="P:regulation of DNA-templated transcription"/>
    <property type="evidence" value="ECO:0007669"/>
    <property type="project" value="InterPro"/>
</dbReference>
<dbReference type="GO" id="GO:0000156">
    <property type="term" value="F:phosphorelay response regulator activity"/>
    <property type="evidence" value="ECO:0007669"/>
    <property type="project" value="TreeGrafter"/>
</dbReference>
<gene>
    <name evidence="10" type="ORF">ABWT76_005896</name>
</gene>
<dbReference type="Pfam" id="PF00072">
    <property type="entry name" value="Response_reg"/>
    <property type="match status" value="1"/>
</dbReference>
<evidence type="ECO:0000256" key="4">
    <source>
        <dbReference type="ARBA" id="ARBA00023125"/>
    </source>
</evidence>
<dbReference type="GO" id="GO:0005829">
    <property type="term" value="C:cytosol"/>
    <property type="evidence" value="ECO:0007669"/>
    <property type="project" value="TreeGrafter"/>
</dbReference>
<dbReference type="FunFam" id="1.10.10.10:FF:000005">
    <property type="entry name" value="Two-component system response regulator"/>
    <property type="match status" value="1"/>
</dbReference>
<name>A0AAU8JD16_9CYAN</name>
<keyword evidence="4 7" id="KW-0238">DNA-binding</keyword>
<dbReference type="SUPFAM" id="SSF46894">
    <property type="entry name" value="C-terminal effector domain of the bipartite response regulators"/>
    <property type="match status" value="1"/>
</dbReference>
<evidence type="ECO:0000256" key="7">
    <source>
        <dbReference type="PROSITE-ProRule" id="PRU01091"/>
    </source>
</evidence>
<dbReference type="InterPro" id="IPR036388">
    <property type="entry name" value="WH-like_DNA-bd_sf"/>
</dbReference>
<dbReference type="GO" id="GO:0032993">
    <property type="term" value="C:protein-DNA complex"/>
    <property type="evidence" value="ECO:0007669"/>
    <property type="project" value="TreeGrafter"/>
</dbReference>
<dbReference type="InterPro" id="IPR039420">
    <property type="entry name" value="WalR-like"/>
</dbReference>
<feature type="domain" description="OmpR/PhoB-type" evidence="9">
    <location>
        <begin position="132"/>
        <end position="231"/>
    </location>
</feature>
<dbReference type="PROSITE" id="PS51755">
    <property type="entry name" value="OMPR_PHOB"/>
    <property type="match status" value="1"/>
</dbReference>
<dbReference type="PANTHER" id="PTHR48111:SF22">
    <property type="entry name" value="REGULATOR OF RPOS"/>
    <property type="match status" value="1"/>
</dbReference>
<dbReference type="InterPro" id="IPR011006">
    <property type="entry name" value="CheY-like_superfamily"/>
</dbReference>
<organism evidence="10">
    <name type="scientific">Planktothricoides raciborskii GIHE-MW2</name>
    <dbReference type="NCBI Taxonomy" id="2792601"/>
    <lineage>
        <taxon>Bacteria</taxon>
        <taxon>Bacillati</taxon>
        <taxon>Cyanobacteriota</taxon>
        <taxon>Cyanophyceae</taxon>
        <taxon>Oscillatoriophycideae</taxon>
        <taxon>Oscillatoriales</taxon>
        <taxon>Oscillatoriaceae</taxon>
        <taxon>Planktothricoides</taxon>
    </lineage>
</organism>
<dbReference type="InterPro" id="IPR001867">
    <property type="entry name" value="OmpR/PhoB-type_DNA-bd"/>
</dbReference>
<reference evidence="10" key="1">
    <citation type="submission" date="2024-07" db="EMBL/GenBank/DDBJ databases">
        <authorList>
            <person name="Kim Y.J."/>
            <person name="Jeong J.Y."/>
        </authorList>
    </citation>
    <scope>NUCLEOTIDE SEQUENCE</scope>
    <source>
        <strain evidence="10">GIHE-MW2</strain>
    </source>
</reference>
<evidence type="ECO:0000259" key="9">
    <source>
        <dbReference type="PROSITE" id="PS51755"/>
    </source>
</evidence>
<evidence type="ECO:0000259" key="8">
    <source>
        <dbReference type="PROSITE" id="PS50110"/>
    </source>
</evidence>
<feature type="DNA-binding region" description="OmpR/PhoB-type" evidence="7">
    <location>
        <begin position="132"/>
        <end position="231"/>
    </location>
</feature>
<evidence type="ECO:0000313" key="10">
    <source>
        <dbReference type="EMBL" id="XCM37087.1"/>
    </source>
</evidence>
<dbReference type="GO" id="GO:0000976">
    <property type="term" value="F:transcription cis-regulatory region binding"/>
    <property type="evidence" value="ECO:0007669"/>
    <property type="project" value="TreeGrafter"/>
</dbReference>
<proteinExistence type="predicted"/>
<evidence type="ECO:0000256" key="1">
    <source>
        <dbReference type="ARBA" id="ARBA00022553"/>
    </source>
</evidence>